<dbReference type="EMBL" id="LT841305">
    <property type="protein sequence ID" value="SMH65336.1"/>
    <property type="molecule type" value="Genomic_DNA"/>
</dbReference>
<dbReference type="RefSeq" id="WP_035195022.1">
    <property type="nucleotide sequence ID" value="NZ_CCCS020000057.1"/>
</dbReference>
<feature type="region of interest" description="Disordered" evidence="1">
    <location>
        <begin position="1"/>
        <end position="21"/>
    </location>
</feature>
<evidence type="ECO:0000313" key="3">
    <source>
        <dbReference type="EMBL" id="OCB01419.1"/>
    </source>
</evidence>
<organism evidence="2">
    <name type="scientific">Acidithiobacillus ferrivorans</name>
    <dbReference type="NCBI Taxonomy" id="160808"/>
    <lineage>
        <taxon>Bacteria</taxon>
        <taxon>Pseudomonadati</taxon>
        <taxon>Pseudomonadota</taxon>
        <taxon>Acidithiobacillia</taxon>
        <taxon>Acidithiobacillales</taxon>
        <taxon>Acidithiobacillaceae</taxon>
        <taxon>Acidithiobacillus</taxon>
    </lineage>
</organism>
<dbReference type="EMBL" id="MASQ01000143">
    <property type="protein sequence ID" value="OCB01419.1"/>
    <property type="molecule type" value="Genomic_DNA"/>
</dbReference>
<reference evidence="2" key="2">
    <citation type="submission" date="2014-07" db="EMBL/GenBank/DDBJ databases">
        <title>Initial genome analysis of the psychrotolerant acidophile Acidithiobacillus ferrivorans CF27: insights into iron and sulfur oxidation pathways and into biofilm formation.</title>
        <authorList>
            <person name="Talla E."/>
            <person name="Hedrich S."/>
            <person name="Mangenot S."/>
            <person name="Ji B."/>
            <person name="Johnson D.B."/>
            <person name="Barbe V."/>
            <person name="Bonnefoy V."/>
        </authorList>
    </citation>
    <scope>NUCLEOTIDE SEQUENCE [LARGE SCALE GENOMIC DNA]</scope>
    <source>
        <strain evidence="2">CF27</strain>
    </source>
</reference>
<dbReference type="AlphaFoldDB" id="A0A060UTN5"/>
<evidence type="ECO:0000313" key="6">
    <source>
        <dbReference type="Proteomes" id="UP000193925"/>
    </source>
</evidence>
<dbReference type="EMBL" id="CCCS020000057">
    <property type="protein sequence ID" value="CDQ11775.1"/>
    <property type="molecule type" value="Genomic_DNA"/>
</dbReference>
<evidence type="ECO:0000313" key="2">
    <source>
        <dbReference type="EMBL" id="CDQ11775.1"/>
    </source>
</evidence>
<evidence type="ECO:0000313" key="4">
    <source>
        <dbReference type="EMBL" id="SMH65336.1"/>
    </source>
</evidence>
<evidence type="ECO:0000313" key="5">
    <source>
        <dbReference type="Proteomes" id="UP000093129"/>
    </source>
</evidence>
<keyword evidence="6" id="KW-1185">Reference proteome</keyword>
<reference evidence="2" key="1">
    <citation type="submission" date="2014-03" db="EMBL/GenBank/DDBJ databases">
        <authorList>
            <person name="Genoscope - CEA"/>
        </authorList>
    </citation>
    <scope>NUCLEOTIDE SEQUENCE [LARGE SCALE GENOMIC DNA]</scope>
    <source>
        <strain evidence="2">CF27</strain>
    </source>
</reference>
<gene>
    <name evidence="4" type="ORF">AFERRI_20118</name>
    <name evidence="2" type="ORF">AFERRI_600001</name>
    <name evidence="3" type="ORF">BBC27_04145</name>
</gene>
<accession>A0A060UTN5</accession>
<name>A0A060UTN5_9PROT</name>
<dbReference type="Proteomes" id="UP000093129">
    <property type="component" value="Unassembled WGS sequence"/>
</dbReference>
<proteinExistence type="predicted"/>
<evidence type="ECO:0000256" key="1">
    <source>
        <dbReference type="SAM" id="MobiDB-lite"/>
    </source>
</evidence>
<reference evidence="3 5" key="3">
    <citation type="submission" date="2016-07" db="EMBL/GenBank/DDBJ databases">
        <title>Draft genome of a psychrotolerant acidophile Acidithiobacillus ferrivorans strain YL15.</title>
        <authorList>
            <person name="Peng T."/>
            <person name="Ma L."/>
            <person name="Nan M."/>
            <person name="An N."/>
            <person name="Wang M."/>
            <person name="Qiu G."/>
            <person name="Zeng W."/>
        </authorList>
    </citation>
    <scope>NUCLEOTIDE SEQUENCE [LARGE SCALE GENOMIC DNA]</scope>
    <source>
        <strain evidence="3 5">YL15</strain>
    </source>
</reference>
<reference evidence="4 6" key="4">
    <citation type="submission" date="2017-03" db="EMBL/GenBank/DDBJ databases">
        <authorList>
            <person name="Regsiter A."/>
            <person name="William W."/>
        </authorList>
    </citation>
    <scope>NUCLEOTIDE SEQUENCE [LARGE SCALE GENOMIC DNA]</scope>
    <source>
        <strain evidence="4">PRJEB5721</strain>
    </source>
</reference>
<dbReference type="Proteomes" id="UP000193925">
    <property type="component" value="Chromosome AFERRI"/>
</dbReference>
<sequence length="94" mass="10531">MSGRLKTVEGQSSLLEETPPSLRAMPQPSFWIPVLCHNHAITDDNLRRAIIWASDEAERKHLTLARKALSRGATRKNICDGTFLADFDANKETI</sequence>
<protein>
    <submittedName>
        <fullName evidence="2">Uncharacterized protein</fullName>
    </submittedName>
</protein>